<keyword evidence="2" id="KW-1133">Transmembrane helix</keyword>
<dbReference type="EMBL" id="PZQS01000008">
    <property type="protein sequence ID" value="PVD26441.1"/>
    <property type="molecule type" value="Genomic_DNA"/>
</dbReference>
<keyword evidence="2" id="KW-0472">Membrane</keyword>
<protein>
    <submittedName>
        <fullName evidence="3">Uncharacterized protein</fullName>
    </submittedName>
</protein>
<organism evidence="3 4">
    <name type="scientific">Pomacea canaliculata</name>
    <name type="common">Golden apple snail</name>
    <dbReference type="NCBI Taxonomy" id="400727"/>
    <lineage>
        <taxon>Eukaryota</taxon>
        <taxon>Metazoa</taxon>
        <taxon>Spiralia</taxon>
        <taxon>Lophotrochozoa</taxon>
        <taxon>Mollusca</taxon>
        <taxon>Gastropoda</taxon>
        <taxon>Caenogastropoda</taxon>
        <taxon>Architaenioglossa</taxon>
        <taxon>Ampullarioidea</taxon>
        <taxon>Ampullariidae</taxon>
        <taxon>Pomacea</taxon>
    </lineage>
</organism>
<reference evidence="3 4" key="1">
    <citation type="submission" date="2018-04" db="EMBL/GenBank/DDBJ databases">
        <title>The genome of golden apple snail Pomacea canaliculata provides insight into stress tolerance and invasive adaptation.</title>
        <authorList>
            <person name="Liu C."/>
            <person name="Liu B."/>
            <person name="Ren Y."/>
            <person name="Zhang Y."/>
            <person name="Wang H."/>
            <person name="Li S."/>
            <person name="Jiang F."/>
            <person name="Yin L."/>
            <person name="Zhang G."/>
            <person name="Qian W."/>
            <person name="Fan W."/>
        </authorList>
    </citation>
    <scope>NUCLEOTIDE SEQUENCE [LARGE SCALE GENOMIC DNA]</scope>
    <source>
        <strain evidence="3">SZHN2017</strain>
        <tissue evidence="3">Muscle</tissue>
    </source>
</reference>
<evidence type="ECO:0000256" key="2">
    <source>
        <dbReference type="SAM" id="Phobius"/>
    </source>
</evidence>
<feature type="compositionally biased region" description="Polar residues" evidence="1">
    <location>
        <begin position="55"/>
        <end position="67"/>
    </location>
</feature>
<feature type="compositionally biased region" description="Basic and acidic residues" evidence="1">
    <location>
        <begin position="69"/>
        <end position="80"/>
    </location>
</feature>
<feature type="region of interest" description="Disordered" evidence="1">
    <location>
        <begin position="214"/>
        <end position="238"/>
    </location>
</feature>
<gene>
    <name evidence="3" type="ORF">C0Q70_14118</name>
</gene>
<feature type="compositionally biased region" description="Low complexity" evidence="1">
    <location>
        <begin position="214"/>
        <end position="227"/>
    </location>
</feature>
<feature type="transmembrane region" description="Helical" evidence="2">
    <location>
        <begin position="155"/>
        <end position="177"/>
    </location>
</feature>
<dbReference type="AlphaFoldDB" id="A0A2T7NZ45"/>
<feature type="compositionally biased region" description="Basic and acidic residues" evidence="1">
    <location>
        <begin position="228"/>
        <end position="238"/>
    </location>
</feature>
<evidence type="ECO:0000313" key="4">
    <source>
        <dbReference type="Proteomes" id="UP000245119"/>
    </source>
</evidence>
<dbReference type="OrthoDB" id="6604875at2759"/>
<proteinExistence type="predicted"/>
<name>A0A2T7NZ45_POMCA</name>
<comment type="caution">
    <text evidence="3">The sequence shown here is derived from an EMBL/GenBank/DDBJ whole genome shotgun (WGS) entry which is preliminary data.</text>
</comment>
<evidence type="ECO:0000256" key="1">
    <source>
        <dbReference type="SAM" id="MobiDB-lite"/>
    </source>
</evidence>
<feature type="region of interest" description="Disordered" evidence="1">
    <location>
        <begin position="44"/>
        <end position="80"/>
    </location>
</feature>
<feature type="transmembrane region" description="Helical" evidence="2">
    <location>
        <begin position="125"/>
        <end position="143"/>
    </location>
</feature>
<evidence type="ECO:0000313" key="3">
    <source>
        <dbReference type="EMBL" id="PVD26441.1"/>
    </source>
</evidence>
<accession>A0A2T7NZ45</accession>
<keyword evidence="2" id="KW-0812">Transmembrane</keyword>
<sequence length="238" mass="26667">MFLSTGEQTSSAISFAMSWFNKLFGLDNEKLGFRSIHEKPILTPFFPPTDVEPPQQRTVEPPHQSTVEAPDKKQSSPQVDERQHLSMDLGFQSSETRGGQLMAQARELVLRVVPLEEDDCLSCKLIGTGVCWGAAVFVIWSYRRSKAKYTGFKRTFFALQAFSLVFGLSLMGTARLLDKSLFERPKDPDEERSLSKLFKDDINYFKSLFSNLSKSSTASSSSANSETASKKPENKQDA</sequence>
<keyword evidence="4" id="KW-1185">Reference proteome</keyword>
<dbReference type="Proteomes" id="UP000245119">
    <property type="component" value="Linkage Group LG8"/>
</dbReference>